<feature type="active site" description="Proton donor/acceptor" evidence="5">
    <location>
        <position position="271"/>
    </location>
</feature>
<evidence type="ECO:0000256" key="1">
    <source>
        <dbReference type="ARBA" id="ARBA00022722"/>
    </source>
</evidence>
<dbReference type="Pfam" id="PF09749">
    <property type="entry name" value="HVSL"/>
    <property type="match status" value="1"/>
</dbReference>
<dbReference type="Gene3D" id="3.90.1140.10">
    <property type="entry name" value="Cyclic phosphodiesterase"/>
    <property type="match status" value="1"/>
</dbReference>
<evidence type="ECO:0000313" key="8">
    <source>
        <dbReference type="Proteomes" id="UP000076632"/>
    </source>
</evidence>
<dbReference type="PANTHER" id="PTHR13522:SF3">
    <property type="entry name" value="U6 SNRNA PHOSPHODIESTERASE 1"/>
    <property type="match status" value="1"/>
</dbReference>
<dbReference type="RefSeq" id="XP_018191683.1">
    <property type="nucleotide sequence ID" value="XM_018334003.1"/>
</dbReference>
<dbReference type="GO" id="GO:0016829">
    <property type="term" value="F:lyase activity"/>
    <property type="evidence" value="ECO:0007669"/>
    <property type="project" value="UniProtKB-KW"/>
</dbReference>
<protein>
    <recommendedName>
        <fullName evidence="5">U6 snRNA phosphodiesterase</fullName>
        <ecNumber evidence="5">3.1.4.-</ecNumber>
    </recommendedName>
</protein>
<dbReference type="Proteomes" id="UP000076632">
    <property type="component" value="Unassembled WGS sequence"/>
</dbReference>
<evidence type="ECO:0000256" key="3">
    <source>
        <dbReference type="ARBA" id="ARBA00023239"/>
    </source>
</evidence>
<dbReference type="InParanoid" id="A0A165JEC4"/>
<evidence type="ECO:0000256" key="2">
    <source>
        <dbReference type="ARBA" id="ARBA00022801"/>
    </source>
</evidence>
<comment type="subcellular location">
    <subcellularLocation>
        <location evidence="5">Nucleus</location>
    </subcellularLocation>
</comment>
<evidence type="ECO:0000256" key="5">
    <source>
        <dbReference type="HAMAP-Rule" id="MF_03040"/>
    </source>
</evidence>
<name>A0A165JEC4_XYLHT</name>
<dbReference type="AlphaFoldDB" id="A0A165JEC4"/>
<comment type="similarity">
    <text evidence="5">Belongs to the 2H phosphoesterase superfamily. USB1 family.</text>
</comment>
<comment type="function">
    <text evidence="5">Phosphodiesterase responsible for the U6 snRNA 3' end processing. Acts as an exoribonuclease (RNase) responsible for trimming the poly(U) tract of the last nucleotides in the pre-U6 snRNA molecule, leading to the formation of mature U6 snRNA.</text>
</comment>
<dbReference type="GO" id="GO:0034477">
    <property type="term" value="P:U6 snRNA 3'-end processing"/>
    <property type="evidence" value="ECO:0007669"/>
    <property type="project" value="UniProtKB-UniRule"/>
</dbReference>
<keyword evidence="2 5" id="KW-0378">Hydrolase</keyword>
<proteinExistence type="inferred from homology"/>
<sequence length="338" mass="37591">MALVDYSDSEPSDDASSSPNSRHTTTLKRKRSDHSAEPDRSAIGPKLPPLPAEFHDLYASTSRVSTQDDPSLHGGRKRVIPHVEGNWPTHIYLEWHPTYSEFEQLSLLLKLVQNKASATGRSIRSLLLSDLGAPLPLHISLSRPVVLITEHRHSFVEKLAKDIASSGTRPFDVEFTALDWVANYENTRWFLVLRLTRPSNNGLNRLIHITNKTLASFGQPPLYSESKQTSRLEVTRASGPGRAQRADRGRRKVPITTEPKPNEVDFSTHFHISLGWTLEAPSPEMIEQLCAKDITAVLDEWRGKVKVKFDVVKAKIGNTVTAINLPTKAGESGGLIGY</sequence>
<dbReference type="EC" id="3.1.4.-" evidence="5"/>
<dbReference type="FunCoup" id="A0A165JEC4">
    <property type="interactions" value="22"/>
</dbReference>
<reference evidence="7 8" key="1">
    <citation type="journal article" date="2016" name="Fungal Biol.">
        <title>The genome of Xylona heveae provides a window into fungal endophytism.</title>
        <authorList>
            <person name="Gazis R."/>
            <person name="Kuo A."/>
            <person name="Riley R."/>
            <person name="LaButti K."/>
            <person name="Lipzen A."/>
            <person name="Lin J."/>
            <person name="Amirebrahimi M."/>
            <person name="Hesse C.N."/>
            <person name="Spatafora J.W."/>
            <person name="Henrissat B."/>
            <person name="Hainaut M."/>
            <person name="Grigoriev I.V."/>
            <person name="Hibbett D.S."/>
        </authorList>
    </citation>
    <scope>NUCLEOTIDE SEQUENCE [LARGE SCALE GENOMIC DNA]</scope>
    <source>
        <strain evidence="7 8">TC161</strain>
    </source>
</reference>
<dbReference type="OMA" id="FHVSIGW"/>
<accession>A0A165JEC4</accession>
<evidence type="ECO:0000256" key="6">
    <source>
        <dbReference type="SAM" id="MobiDB-lite"/>
    </source>
</evidence>
<keyword evidence="8" id="KW-1185">Reference proteome</keyword>
<dbReference type="EMBL" id="KV407454">
    <property type="protein sequence ID" value="KZF26128.1"/>
    <property type="molecule type" value="Genomic_DNA"/>
</dbReference>
<dbReference type="OrthoDB" id="49151at2759"/>
<organism evidence="7 8">
    <name type="scientific">Xylona heveae (strain CBS 132557 / TC161)</name>
    <dbReference type="NCBI Taxonomy" id="1328760"/>
    <lineage>
        <taxon>Eukaryota</taxon>
        <taxon>Fungi</taxon>
        <taxon>Dikarya</taxon>
        <taxon>Ascomycota</taxon>
        <taxon>Pezizomycotina</taxon>
        <taxon>Xylonomycetes</taxon>
        <taxon>Xylonales</taxon>
        <taxon>Xylonaceae</taxon>
        <taxon>Xylona</taxon>
    </lineage>
</organism>
<dbReference type="GeneID" id="28899140"/>
<feature type="active site" description="Proton donor/acceptor" evidence="5">
    <location>
        <position position="138"/>
    </location>
</feature>
<dbReference type="STRING" id="1328760.A0A165JEC4"/>
<keyword evidence="1 5" id="KW-0540">Nuclease</keyword>
<feature type="region of interest" description="Disordered" evidence="6">
    <location>
        <begin position="1"/>
        <end position="49"/>
    </location>
</feature>
<feature type="region of interest" description="Disordered" evidence="6">
    <location>
        <begin position="235"/>
        <end position="260"/>
    </location>
</feature>
<dbReference type="InterPro" id="IPR027521">
    <property type="entry name" value="Usb1"/>
</dbReference>
<dbReference type="HAMAP" id="MF_03040">
    <property type="entry name" value="USB1"/>
    <property type="match status" value="1"/>
</dbReference>
<dbReference type="GO" id="GO:0005634">
    <property type="term" value="C:nucleus"/>
    <property type="evidence" value="ECO:0007669"/>
    <property type="project" value="UniProtKB-SubCell"/>
</dbReference>
<keyword evidence="4 5" id="KW-0539">Nucleus</keyword>
<dbReference type="GO" id="GO:1990838">
    <property type="term" value="F:poly(U)-specific exoribonuclease activity, producing 3' uridine cyclic phosphate ends"/>
    <property type="evidence" value="ECO:0007669"/>
    <property type="project" value="UniProtKB-UniRule"/>
</dbReference>
<keyword evidence="3" id="KW-0456">Lyase</keyword>
<evidence type="ECO:0000313" key="7">
    <source>
        <dbReference type="EMBL" id="KZF26128.1"/>
    </source>
</evidence>
<gene>
    <name evidence="5" type="primary">USB1</name>
    <name evidence="7" type="ORF">L228DRAFT_257616</name>
</gene>
<evidence type="ECO:0000256" key="4">
    <source>
        <dbReference type="ARBA" id="ARBA00023242"/>
    </source>
</evidence>
<dbReference type="PANTHER" id="PTHR13522">
    <property type="entry name" value="U6 SNRNA PHOSPHODIESTERASE 1"/>
    <property type="match status" value="1"/>
</dbReference>